<proteinExistence type="predicted"/>
<evidence type="ECO:0000259" key="4">
    <source>
        <dbReference type="PROSITE" id="PS01124"/>
    </source>
</evidence>
<dbReference type="GO" id="GO:0043565">
    <property type="term" value="F:sequence-specific DNA binding"/>
    <property type="evidence" value="ECO:0007669"/>
    <property type="project" value="InterPro"/>
</dbReference>
<dbReference type="Pfam" id="PF12833">
    <property type="entry name" value="HTH_18"/>
    <property type="match status" value="1"/>
</dbReference>
<evidence type="ECO:0000256" key="2">
    <source>
        <dbReference type="ARBA" id="ARBA00023125"/>
    </source>
</evidence>
<keyword evidence="3" id="KW-0804">Transcription</keyword>
<dbReference type="InterPro" id="IPR009057">
    <property type="entry name" value="Homeodomain-like_sf"/>
</dbReference>
<reference evidence="6" key="1">
    <citation type="submission" date="2016-11" db="EMBL/GenBank/DDBJ databases">
        <title>Mesorhizobium oceanicum sp. nov., isolated from deep seawater in South China Sea.</title>
        <authorList>
            <person name="Fu G.-Y."/>
        </authorList>
    </citation>
    <scope>NUCLEOTIDE SEQUENCE [LARGE SCALE GENOMIC DNA]</scope>
    <source>
        <strain evidence="6">B7</strain>
    </source>
</reference>
<dbReference type="InterPro" id="IPR050204">
    <property type="entry name" value="AraC_XylS_family_regulators"/>
</dbReference>
<dbReference type="InterPro" id="IPR018062">
    <property type="entry name" value="HTH_AraC-typ_CS"/>
</dbReference>
<dbReference type="Proteomes" id="UP000182840">
    <property type="component" value="Chromosome"/>
</dbReference>
<evidence type="ECO:0000313" key="5">
    <source>
        <dbReference type="EMBL" id="APH73143.1"/>
    </source>
</evidence>
<dbReference type="EMBL" id="CP018171">
    <property type="protein sequence ID" value="APH73143.1"/>
    <property type="molecule type" value="Genomic_DNA"/>
</dbReference>
<gene>
    <name evidence="5" type="ORF">BSQ44_18545</name>
</gene>
<accession>A0A1L3SUM5</accession>
<dbReference type="PROSITE" id="PS00041">
    <property type="entry name" value="HTH_ARAC_FAMILY_1"/>
    <property type="match status" value="1"/>
</dbReference>
<dbReference type="STRING" id="1670800.BSQ44_18545"/>
<dbReference type="OrthoDB" id="9806208at2"/>
<evidence type="ECO:0000313" key="6">
    <source>
        <dbReference type="Proteomes" id="UP000182840"/>
    </source>
</evidence>
<dbReference type="PANTHER" id="PTHR46796:SF6">
    <property type="entry name" value="ARAC SUBFAMILY"/>
    <property type="match status" value="1"/>
</dbReference>
<dbReference type="SMART" id="SM00342">
    <property type="entry name" value="HTH_ARAC"/>
    <property type="match status" value="1"/>
</dbReference>
<dbReference type="SUPFAM" id="SSF46689">
    <property type="entry name" value="Homeodomain-like"/>
    <property type="match status" value="2"/>
</dbReference>
<organism evidence="5 6">
    <name type="scientific">Aquibium oceanicum</name>
    <dbReference type="NCBI Taxonomy" id="1670800"/>
    <lineage>
        <taxon>Bacteria</taxon>
        <taxon>Pseudomonadati</taxon>
        <taxon>Pseudomonadota</taxon>
        <taxon>Alphaproteobacteria</taxon>
        <taxon>Hyphomicrobiales</taxon>
        <taxon>Phyllobacteriaceae</taxon>
        <taxon>Aquibium</taxon>
    </lineage>
</organism>
<dbReference type="PRINTS" id="PR00032">
    <property type="entry name" value="HTHARAC"/>
</dbReference>
<feature type="domain" description="HTH araC/xylS-type" evidence="4">
    <location>
        <begin position="205"/>
        <end position="303"/>
    </location>
</feature>
<dbReference type="InterPro" id="IPR020449">
    <property type="entry name" value="Tscrpt_reg_AraC-type_HTH"/>
</dbReference>
<dbReference type="KEGG" id="meso:BSQ44_18545"/>
<dbReference type="PROSITE" id="PS01124">
    <property type="entry name" value="HTH_ARAC_FAMILY_2"/>
    <property type="match status" value="1"/>
</dbReference>
<protein>
    <recommendedName>
        <fullName evidence="4">HTH araC/xylS-type domain-containing protein</fullName>
    </recommendedName>
</protein>
<dbReference type="InterPro" id="IPR018060">
    <property type="entry name" value="HTH_AraC"/>
</dbReference>
<dbReference type="RefSeq" id="WP_072606614.1">
    <property type="nucleotide sequence ID" value="NZ_CP018171.1"/>
</dbReference>
<name>A0A1L3SUM5_9HYPH</name>
<keyword evidence="2" id="KW-0238">DNA-binding</keyword>
<dbReference type="AlphaFoldDB" id="A0A1L3SUM5"/>
<sequence>MGFSSGTENLVYQPGYADFYLKSQYGIFPQEHRSLAGASLLNMIMVDQQRHDFSDPAVSELIVSFPVVSAPCSYAWDMGFGWSSVRSQAGDLIVVPPHTESRWRVSGARRLLVFAIPVEIVRKVLGPECPADLTSAFETISGSSRPDALTQQVMLKLWEMGRGEEPPSRIMAESVLTTLVCQVLSLSQGAAETAGSGAMPPRNMKRLIEYVDAHLHEDIGLAELAEIAGWGVRHFARVFQQTMGQTPHRWVMDRRVSRAKYLLTQREMSLAEIAFTCGFADQSHFTTCFRRSTGFTPLRWRNGGFSGA</sequence>
<evidence type="ECO:0000256" key="1">
    <source>
        <dbReference type="ARBA" id="ARBA00023015"/>
    </source>
</evidence>
<dbReference type="Gene3D" id="1.10.10.60">
    <property type="entry name" value="Homeodomain-like"/>
    <property type="match status" value="2"/>
</dbReference>
<dbReference type="PANTHER" id="PTHR46796">
    <property type="entry name" value="HTH-TYPE TRANSCRIPTIONAL ACTIVATOR RHAS-RELATED"/>
    <property type="match status" value="1"/>
</dbReference>
<evidence type="ECO:0000256" key="3">
    <source>
        <dbReference type="ARBA" id="ARBA00023163"/>
    </source>
</evidence>
<dbReference type="GO" id="GO:0003700">
    <property type="term" value="F:DNA-binding transcription factor activity"/>
    <property type="evidence" value="ECO:0007669"/>
    <property type="project" value="InterPro"/>
</dbReference>
<keyword evidence="1" id="KW-0805">Transcription regulation</keyword>
<keyword evidence="6" id="KW-1185">Reference proteome</keyword>